<dbReference type="Pfam" id="PF07899">
    <property type="entry name" value="Frigida"/>
    <property type="match status" value="1"/>
</dbReference>
<keyword evidence="8" id="KW-1185">Reference proteome</keyword>
<evidence type="ECO:0000313" key="7">
    <source>
        <dbReference type="EMBL" id="KAG5540617.1"/>
    </source>
</evidence>
<proteinExistence type="inferred from homology"/>
<dbReference type="PANTHER" id="PTHR31791:SF10">
    <property type="entry name" value="FRIGIDA-LIKE PROTEIN"/>
    <property type="match status" value="1"/>
</dbReference>
<comment type="caution">
    <text evidence="7">The sequence shown here is derived from an EMBL/GenBank/DDBJ whole genome shotgun (WGS) entry which is preliminary data.</text>
</comment>
<dbReference type="GO" id="GO:0030154">
    <property type="term" value="P:cell differentiation"/>
    <property type="evidence" value="ECO:0007669"/>
    <property type="project" value="UniProtKB-KW"/>
</dbReference>
<evidence type="ECO:0000256" key="1">
    <source>
        <dbReference type="ARBA" id="ARBA00008956"/>
    </source>
</evidence>
<evidence type="ECO:0000256" key="3">
    <source>
        <dbReference type="ARBA" id="ARBA00022782"/>
    </source>
</evidence>
<sequence>MATDYVPNSDRVNNFFNELETRKSLLTTITQLNKTLTDHFASLDNSLSSKSQTLDSQIEAFDAQIKKTLESFENRENAIPERESTAAARIEEQKDAAIADIEESAAAVSENRNGGGERSLSGFLRTCCRRMDSKGLIRFLLAKRKESVVLRADIAAAVVEECVDVMSFVLDALEEFVEMKVEGKVGMADRRWAVGILIQAVLPVVDGGGVANSVRERAAGVVEKWKGAMSGGGESGGGVGAGEAAMFLQAVAGFGLKDKFEEDYLMKLVLEHATRRDMAKVALALGFGDKIKDIIDELVKNGKEIEAVYFVYEAGLTEQFPPLPLLKTYLSNSRKIANNISKKGKYSMSAVEEANNSELNATKAIIKCVEDHKLESQFTLGSLKSRVTQLEKAKSEKKKSGPSGGKPSNKRAHSSGGSRGGLGGGPPPSHRPPKAGRFSNASPSFRHRNPSQSHQAAAAGRYAAPYSYPSHGMYEGPATASYGPGYGGGRTQNPAAAAALSQQYPYAPQDIGASGARVGGSYGGQASYGGAYDYGAATGPAYPNYPQ</sequence>
<evidence type="ECO:0000256" key="6">
    <source>
        <dbReference type="SAM" id="MobiDB-lite"/>
    </source>
</evidence>
<evidence type="ECO:0000256" key="5">
    <source>
        <dbReference type="RuleBase" id="RU364012"/>
    </source>
</evidence>
<evidence type="ECO:0000256" key="4">
    <source>
        <dbReference type="ARBA" id="ARBA00023089"/>
    </source>
</evidence>
<dbReference type="InterPro" id="IPR012474">
    <property type="entry name" value="Frigida"/>
</dbReference>
<dbReference type="Proteomes" id="UP000823749">
    <property type="component" value="Chromosome 7"/>
</dbReference>
<dbReference type="PANTHER" id="PTHR31791">
    <property type="entry name" value="FRIGIDA-LIKE PROTEIN 3-RELATED"/>
    <property type="match status" value="1"/>
</dbReference>
<keyword evidence="4 5" id="KW-0287">Flowering</keyword>
<dbReference type="GO" id="GO:0009908">
    <property type="term" value="P:flower development"/>
    <property type="evidence" value="ECO:0007669"/>
    <property type="project" value="UniProtKB-KW"/>
</dbReference>
<protein>
    <recommendedName>
        <fullName evidence="5">FRIGIDA-like protein</fullName>
    </recommendedName>
</protein>
<organism evidence="7 8">
    <name type="scientific">Rhododendron griersonianum</name>
    <dbReference type="NCBI Taxonomy" id="479676"/>
    <lineage>
        <taxon>Eukaryota</taxon>
        <taxon>Viridiplantae</taxon>
        <taxon>Streptophyta</taxon>
        <taxon>Embryophyta</taxon>
        <taxon>Tracheophyta</taxon>
        <taxon>Spermatophyta</taxon>
        <taxon>Magnoliopsida</taxon>
        <taxon>eudicotyledons</taxon>
        <taxon>Gunneridae</taxon>
        <taxon>Pentapetalae</taxon>
        <taxon>asterids</taxon>
        <taxon>Ericales</taxon>
        <taxon>Ericaceae</taxon>
        <taxon>Ericoideae</taxon>
        <taxon>Rhodoreae</taxon>
        <taxon>Rhododendron</taxon>
    </lineage>
</organism>
<dbReference type="AlphaFoldDB" id="A0AAV6JLF3"/>
<reference evidence="7" key="1">
    <citation type="submission" date="2020-08" db="EMBL/GenBank/DDBJ databases">
        <title>Plant Genome Project.</title>
        <authorList>
            <person name="Zhang R.-G."/>
        </authorList>
    </citation>
    <scope>NUCLEOTIDE SEQUENCE</scope>
    <source>
        <strain evidence="7">WSP0</strain>
        <tissue evidence="7">Leaf</tissue>
    </source>
</reference>
<dbReference type="EMBL" id="JACTNZ010000007">
    <property type="protein sequence ID" value="KAG5540617.1"/>
    <property type="molecule type" value="Genomic_DNA"/>
</dbReference>
<accession>A0AAV6JLF3</accession>
<keyword evidence="2 5" id="KW-0217">Developmental protein</keyword>
<keyword evidence="3 5" id="KW-0221">Differentiation</keyword>
<feature type="region of interest" description="Disordered" evidence="6">
    <location>
        <begin position="389"/>
        <end position="458"/>
    </location>
</feature>
<comment type="similarity">
    <text evidence="1 5">Belongs to the Frigida family.</text>
</comment>
<name>A0AAV6JLF3_9ERIC</name>
<evidence type="ECO:0000313" key="8">
    <source>
        <dbReference type="Proteomes" id="UP000823749"/>
    </source>
</evidence>
<gene>
    <name evidence="7" type="ORF">RHGRI_020739</name>
</gene>
<evidence type="ECO:0000256" key="2">
    <source>
        <dbReference type="ARBA" id="ARBA00022473"/>
    </source>
</evidence>